<dbReference type="Gene3D" id="1.10.150.240">
    <property type="entry name" value="Putative phosphatase, domain 2"/>
    <property type="match status" value="1"/>
</dbReference>
<dbReference type="CDD" id="cd02603">
    <property type="entry name" value="HAD_sEH-N_like"/>
    <property type="match status" value="1"/>
</dbReference>
<dbReference type="SFLD" id="SFLDG01129">
    <property type="entry name" value="C1.5:_HAD__Beta-PGM__Phosphata"/>
    <property type="match status" value="1"/>
</dbReference>
<dbReference type="Pfam" id="PF00702">
    <property type="entry name" value="Hydrolase"/>
    <property type="match status" value="1"/>
</dbReference>
<dbReference type="NCBIfam" id="TIGR01509">
    <property type="entry name" value="HAD-SF-IA-v3"/>
    <property type="match status" value="1"/>
</dbReference>
<sequence>MKYKNIIFDFGNVVGRFDGRYLLSRFCSSEADCELLGSVIFRKWKELDEGTIDYDAYAEESVRLLPDYLAGAARNFFRTWPDHVELLDETVDFIGELTRRNVPVYLLSNASVFFADYALEHYGVLKKFSGVVFSAPLKTAKPDPSMYRYLFETYSLDPAECFFIDDLRENIEAGRSLGMDGIIFDGNLDTVKTAIGWNPEP</sequence>
<dbReference type="SFLD" id="SFLDS00003">
    <property type="entry name" value="Haloacid_Dehalogenase"/>
    <property type="match status" value="1"/>
</dbReference>
<dbReference type="Gene3D" id="3.40.50.1000">
    <property type="entry name" value="HAD superfamily/HAD-like"/>
    <property type="match status" value="1"/>
</dbReference>
<organism evidence="1 2">
    <name type="scientific">Candidatus Mediterraneibacter quadrami</name>
    <dbReference type="NCBI Taxonomy" id="2838684"/>
    <lineage>
        <taxon>Bacteria</taxon>
        <taxon>Bacillati</taxon>
        <taxon>Bacillota</taxon>
        <taxon>Clostridia</taxon>
        <taxon>Lachnospirales</taxon>
        <taxon>Lachnospiraceae</taxon>
        <taxon>Mediterraneibacter</taxon>
    </lineage>
</organism>
<dbReference type="InterPro" id="IPR006439">
    <property type="entry name" value="HAD-SF_hydro_IA"/>
</dbReference>
<protein>
    <submittedName>
        <fullName evidence="1">HAD family phosphatase</fullName>
    </submittedName>
</protein>
<name>A0A9D2U5R9_9FIRM</name>
<comment type="caution">
    <text evidence="1">The sequence shown here is derived from an EMBL/GenBank/DDBJ whole genome shotgun (WGS) entry which is preliminary data.</text>
</comment>
<dbReference type="PANTHER" id="PTHR43611:SF3">
    <property type="entry name" value="FLAVIN MONONUCLEOTIDE HYDROLASE 1, CHLOROPLATIC"/>
    <property type="match status" value="1"/>
</dbReference>
<evidence type="ECO:0000313" key="1">
    <source>
        <dbReference type="EMBL" id="HJD42226.1"/>
    </source>
</evidence>
<reference evidence="1" key="2">
    <citation type="submission" date="2021-04" db="EMBL/GenBank/DDBJ databases">
        <authorList>
            <person name="Gilroy R."/>
        </authorList>
    </citation>
    <scope>NUCLEOTIDE SEQUENCE</scope>
    <source>
        <strain evidence="1">ChiBcec15-3976</strain>
    </source>
</reference>
<gene>
    <name evidence="1" type="ORF">H9910_04360</name>
</gene>
<dbReference type="Proteomes" id="UP000823909">
    <property type="component" value="Unassembled WGS sequence"/>
</dbReference>
<dbReference type="InterPro" id="IPR023214">
    <property type="entry name" value="HAD_sf"/>
</dbReference>
<dbReference type="AlphaFoldDB" id="A0A9D2U5R9"/>
<dbReference type="PRINTS" id="PR00413">
    <property type="entry name" value="HADHALOGNASE"/>
</dbReference>
<accession>A0A9D2U5R9</accession>
<dbReference type="SUPFAM" id="SSF56784">
    <property type="entry name" value="HAD-like"/>
    <property type="match status" value="1"/>
</dbReference>
<proteinExistence type="predicted"/>
<dbReference type="InterPro" id="IPR036412">
    <property type="entry name" value="HAD-like_sf"/>
</dbReference>
<reference evidence="1" key="1">
    <citation type="journal article" date="2021" name="PeerJ">
        <title>Extensive microbial diversity within the chicken gut microbiome revealed by metagenomics and culture.</title>
        <authorList>
            <person name="Gilroy R."/>
            <person name="Ravi A."/>
            <person name="Getino M."/>
            <person name="Pursley I."/>
            <person name="Horton D.L."/>
            <person name="Alikhan N.F."/>
            <person name="Baker D."/>
            <person name="Gharbi K."/>
            <person name="Hall N."/>
            <person name="Watson M."/>
            <person name="Adriaenssens E.M."/>
            <person name="Foster-Nyarko E."/>
            <person name="Jarju S."/>
            <person name="Secka A."/>
            <person name="Antonio M."/>
            <person name="Oren A."/>
            <person name="Chaudhuri R.R."/>
            <person name="La Ragione R."/>
            <person name="Hildebrand F."/>
            <person name="Pallen M.J."/>
        </authorList>
    </citation>
    <scope>NUCLEOTIDE SEQUENCE</scope>
    <source>
        <strain evidence="1">ChiBcec15-3976</strain>
    </source>
</reference>
<dbReference type="InterPro" id="IPR023198">
    <property type="entry name" value="PGP-like_dom2"/>
</dbReference>
<dbReference type="EMBL" id="DWUU01000025">
    <property type="protein sequence ID" value="HJD42226.1"/>
    <property type="molecule type" value="Genomic_DNA"/>
</dbReference>
<dbReference type="PANTHER" id="PTHR43611">
    <property type="entry name" value="ALPHA-D-GLUCOSE 1-PHOSPHATE PHOSPHATASE"/>
    <property type="match status" value="1"/>
</dbReference>
<evidence type="ECO:0000313" key="2">
    <source>
        <dbReference type="Proteomes" id="UP000823909"/>
    </source>
</evidence>